<dbReference type="Pfam" id="PF01381">
    <property type="entry name" value="HTH_3"/>
    <property type="match status" value="1"/>
</dbReference>
<protein>
    <submittedName>
        <fullName evidence="2">Helix-turn-helix protein</fullName>
    </submittedName>
</protein>
<reference evidence="2 3" key="1">
    <citation type="submission" date="2018-04" db="EMBL/GenBank/DDBJ databases">
        <title>Genomic Encyclopedia of Type Strains, Phase IV (KMG-IV): sequencing the most valuable type-strain genomes for metagenomic binning, comparative biology and taxonomic classification.</title>
        <authorList>
            <person name="Goeker M."/>
        </authorList>
    </citation>
    <scope>NUCLEOTIDE SEQUENCE [LARGE SCALE GENOMIC DNA]</scope>
    <source>
        <strain evidence="2 3">DSM 26588</strain>
    </source>
</reference>
<dbReference type="EMBL" id="QEKK01000001">
    <property type="protein sequence ID" value="PVY59714.1"/>
    <property type="molecule type" value="Genomic_DNA"/>
</dbReference>
<accession>A0A2U1CFN7</accession>
<evidence type="ECO:0000313" key="2">
    <source>
        <dbReference type="EMBL" id="PVY59714.1"/>
    </source>
</evidence>
<dbReference type="SUPFAM" id="SSF47413">
    <property type="entry name" value="lambda repressor-like DNA-binding domains"/>
    <property type="match status" value="1"/>
</dbReference>
<gene>
    <name evidence="2" type="ORF">C7373_101228</name>
</gene>
<dbReference type="InterPro" id="IPR001387">
    <property type="entry name" value="Cro/C1-type_HTH"/>
</dbReference>
<name>A0A2U1CFN7_9FIRM</name>
<sequence>MVITLEWDFDFSERMENLSYAIGYYRKKKGYSQEQLAEILDISRQHLASVEAPGMSHGLSLDLLFRIATVLEVEPYLLLKFRLEK</sequence>
<dbReference type="Proteomes" id="UP000245778">
    <property type="component" value="Unassembled WGS sequence"/>
</dbReference>
<dbReference type="GO" id="GO:0003677">
    <property type="term" value="F:DNA binding"/>
    <property type="evidence" value="ECO:0007669"/>
    <property type="project" value="InterPro"/>
</dbReference>
<dbReference type="CDD" id="cd00093">
    <property type="entry name" value="HTH_XRE"/>
    <property type="match status" value="1"/>
</dbReference>
<dbReference type="AlphaFoldDB" id="A0A2U1CFN7"/>
<dbReference type="PROSITE" id="PS50943">
    <property type="entry name" value="HTH_CROC1"/>
    <property type="match status" value="1"/>
</dbReference>
<evidence type="ECO:0000313" key="3">
    <source>
        <dbReference type="Proteomes" id="UP000245778"/>
    </source>
</evidence>
<proteinExistence type="predicted"/>
<dbReference type="SMART" id="SM00530">
    <property type="entry name" value="HTH_XRE"/>
    <property type="match status" value="1"/>
</dbReference>
<feature type="domain" description="HTH cro/C1-type" evidence="1">
    <location>
        <begin position="22"/>
        <end position="78"/>
    </location>
</feature>
<comment type="caution">
    <text evidence="2">The sequence shown here is derived from an EMBL/GenBank/DDBJ whole genome shotgun (WGS) entry which is preliminary data.</text>
</comment>
<organism evidence="2 3">
    <name type="scientific">Intestinimonas butyriciproducens</name>
    <dbReference type="NCBI Taxonomy" id="1297617"/>
    <lineage>
        <taxon>Bacteria</taxon>
        <taxon>Bacillati</taxon>
        <taxon>Bacillota</taxon>
        <taxon>Clostridia</taxon>
        <taxon>Eubacteriales</taxon>
        <taxon>Intestinimonas</taxon>
    </lineage>
</organism>
<evidence type="ECO:0000259" key="1">
    <source>
        <dbReference type="PROSITE" id="PS50943"/>
    </source>
</evidence>
<dbReference type="InterPro" id="IPR010982">
    <property type="entry name" value="Lambda_DNA-bd_dom_sf"/>
</dbReference>
<dbReference type="Gene3D" id="1.10.260.40">
    <property type="entry name" value="lambda repressor-like DNA-binding domains"/>
    <property type="match status" value="1"/>
</dbReference>